<feature type="compositionally biased region" description="Basic and acidic residues" evidence="2">
    <location>
        <begin position="234"/>
        <end position="246"/>
    </location>
</feature>
<feature type="compositionally biased region" description="Polar residues" evidence="2">
    <location>
        <begin position="1"/>
        <end position="22"/>
    </location>
</feature>
<evidence type="ECO:0000313" key="4">
    <source>
        <dbReference type="Proteomes" id="UP000186698"/>
    </source>
</evidence>
<dbReference type="InterPro" id="IPR052986">
    <property type="entry name" value="VLIG_GTPase"/>
</dbReference>
<reference evidence="5" key="1">
    <citation type="submission" date="2025-08" db="UniProtKB">
        <authorList>
            <consortium name="RefSeq"/>
        </authorList>
    </citation>
    <scope>IDENTIFICATION</scope>
    <source>
        <strain evidence="5">J_2021</strain>
        <tissue evidence="5">Erythrocytes</tissue>
    </source>
</reference>
<dbReference type="PANTHER" id="PTHR14819:SF20">
    <property type="entry name" value="INTERFERON-INDUCED VERY LARGE GTPASE 1-LIKE"/>
    <property type="match status" value="1"/>
</dbReference>
<feature type="compositionally biased region" description="Low complexity" evidence="2">
    <location>
        <begin position="135"/>
        <end position="154"/>
    </location>
</feature>
<dbReference type="RefSeq" id="XP_041434669.1">
    <property type="nucleotide sequence ID" value="XM_041578735.1"/>
</dbReference>
<feature type="compositionally biased region" description="Basic and acidic residues" evidence="2">
    <location>
        <begin position="174"/>
        <end position="186"/>
    </location>
</feature>
<keyword evidence="4" id="KW-1185">Reference proteome</keyword>
<evidence type="ECO:0000256" key="1">
    <source>
        <dbReference type="ARBA" id="ARBA00006828"/>
    </source>
</evidence>
<evidence type="ECO:0000313" key="5">
    <source>
        <dbReference type="RefSeq" id="XP_041434669.1"/>
    </source>
</evidence>
<comment type="similarity">
    <text evidence="1">Belongs to the TRAFAC class dynamin-like GTPase superfamily. Very large inducible GTPase (VLIG) family.</text>
</comment>
<sequence>MSLRPQNSRQRGIAGNPSNQNHFPEDQHNPITSESSNGEEEAKGNYVRGMIRRINSMSIKPDTTESNSQKQKDGRFQETQSPLHLNSPENMNIKQSHSEEISQQPLDIPRYRQSELKSRNVIQRSHLPRPSIAVKSTTVKSESSSSISPQPSKTKMAKDLEWNGAQENSQKFPSDQKVKTMNERHLPPKPALPSQVSSVKSETCPPAPSQPSKTKIAKDLEWNGVQENSQKFPSDQKVKTMNERHLPPKPALPSRVSCVKSETCPTAPSRPFKAVNEKEREEKQALDHFRSSQLRNPEGLPLHAFSEHQQNKHIDECDLDLYTDNAPEQSNYEEERSSSTKPSRQKAFAEVLSELNLQHCRKSKLSLKDVLSIGLESVKNAELNTLEDIPQYFLQKVMALDGGARNTTINQPSPGKGDEWDLIFDKSEGMDFNLQNPIHPLDVLCAVFHCSDNFLRQELVSKMSLCQFAVPLILPPGDGTECTFLLWAMRGIVKRWRPHSLAEVRGFIEDNLVNVRMPTFSFVRLGECNLSKSKILNQLLCQSQNYYDIFVNHDMDCGNVEKRIADGLVEISWFFPGSVNKSEIFQEPLAVTNLRGDLKNNWRQFAFITNVSSAVFILTKNLSEKEYKSLLSCKDDKTHYYFIIDISSDDKQANKKTIEIVKKMSEEPKVHFLKTSIRNVTELVRQIRQIFVKFFETPVSIQDLATAVSKHGIQVDENSLDCQKAKTKAISITSEIKNVSEFKGKAMYLQGNLWKDLSKIEKELCRMKNQGSTNINTYKRGLLRTCFDLHRTQYQCELPRSIRNYMNCLMIMNTVEREYFIRWLKFYLEIITRNSLSVLQAEHNEKFNELSKNPDELNQLYYKMSDSSLGVDHFLRELGQYYEVECCMVDGNQIKSNERQFSKLPGVAADLLLDGFPLELIDGDASNIPLKWITDVLKELNKKTEGRCRMRVITVLGVQSTGKSTLLNTMFGLQFPVASGRCTRGAFITLIKVKENLQKELGCEFILVIDTEGLKAPKMASLEDSYEHDNELATLVVGLSDITIVNLAMENITEMKDILQIVVHAFLRMKEVGRKRNCFLVHQNVNDVSAFLNNRITRNKLLNELNDMTCIAAKMEKINLSLNFTDIITYHPDKHSWYIPGLWHGVPPMAPINSGYSENIFKLKKSLIELMKESGCPPPQNIDSFIEWIQSLWKAVKYETFIFNFRNILVAEAYEQLSTKYSELEWNFRKRVYSWVTEQENVIKNQPQSKLESIMAEILNNETSKLLDRQEAHMTEQLKYFLETGNNRMYLAERYRADFLSYVKCLRKNLEIIISNKCWEAVRIHSGKQEVQKIQECCQKFLEEKVNLHMKSQNLKLHDLSDSELKKEFESMWDQILSELQVGRLKKQRVDFEILEQLTKEMKNKDGAVQEKLQSIKSLKDYGQNLFEMDKSYVTIPWYSPKGVIEKINKGCYKKLSNIAKSLEYNCQSYVTDIINTGEDYNETYCQELLNMINYKLNDEEVRKLYPNVLFEVDLKLHILGRAAPQFQKMHDDFGMNNDPKLLMNRLKPQYFSIFKDKLHQKDESKVRAQAFCQQCLKPSICNYIFNQLGKEIMDDILNNSLTIRFNSQNHFHFSLLKELLETNRFEQYSEYIVHYESYVKKWIMKYIEKKYKNSKRLDQLVKKILSSIINKIQSALRDKNVQMSQSITEFFEMFRTILNKHLVISKNAVKVIIFQNTADIRLFSHNIDVLLAEMQEQIRLEMKSLSIEVLLSQLLVKPHIELFKKVIGCGKKCPFCNVPCEAGGDAHQEHFASAHRPKGLAEYTFSDNALSKTICSTAILSNGKFRNPDTEGKWHPYRDYRTVYPQWIILPERSITFSLYWKFVLAQFNYDFAKLYQANPAEIPEEWLTITKEQALGSLKEMYNIK</sequence>
<dbReference type="InterPro" id="IPR030383">
    <property type="entry name" value="G_VLIG_dom"/>
</dbReference>
<feature type="region of interest" description="Disordered" evidence="2">
    <location>
        <begin position="119"/>
        <end position="215"/>
    </location>
</feature>
<feature type="region of interest" description="Disordered" evidence="2">
    <location>
        <begin position="227"/>
        <end position="298"/>
    </location>
</feature>
<name>A0A8J1LZ19_XENLA</name>
<evidence type="ECO:0000259" key="3">
    <source>
        <dbReference type="PROSITE" id="PS51717"/>
    </source>
</evidence>
<evidence type="ECO:0000256" key="2">
    <source>
        <dbReference type="SAM" id="MobiDB-lite"/>
    </source>
</evidence>
<dbReference type="GO" id="GO:0005525">
    <property type="term" value="F:GTP binding"/>
    <property type="evidence" value="ECO:0007669"/>
    <property type="project" value="InterPro"/>
</dbReference>
<gene>
    <name evidence="5" type="primary">LOC108705948</name>
</gene>
<feature type="domain" description="VLIG-type G" evidence="3">
    <location>
        <begin position="947"/>
        <end position="1190"/>
    </location>
</feature>
<dbReference type="Gene3D" id="3.40.50.300">
    <property type="entry name" value="P-loop containing nucleotide triphosphate hydrolases"/>
    <property type="match status" value="1"/>
</dbReference>
<feature type="region of interest" description="Disordered" evidence="2">
    <location>
        <begin position="1"/>
        <end position="107"/>
    </location>
</feature>
<dbReference type="KEGG" id="xla:108705948"/>
<dbReference type="Pfam" id="PF25683">
    <property type="entry name" value="URGCP_GTPase"/>
    <property type="match status" value="1"/>
</dbReference>
<dbReference type="GeneID" id="108705948"/>
<feature type="compositionally biased region" description="Basic and acidic residues" evidence="2">
    <location>
        <begin position="275"/>
        <end position="290"/>
    </location>
</feature>
<feature type="compositionally biased region" description="Polar residues" evidence="2">
    <location>
        <begin position="77"/>
        <end position="105"/>
    </location>
</feature>
<dbReference type="SUPFAM" id="SSF52540">
    <property type="entry name" value="P-loop containing nucleoside triphosphate hydrolases"/>
    <property type="match status" value="1"/>
</dbReference>
<dbReference type="PANTHER" id="PTHR14819">
    <property type="entry name" value="GTP-BINDING"/>
    <property type="match status" value="1"/>
</dbReference>
<accession>A0A8J1LZ19</accession>
<dbReference type="PROSITE" id="PS51717">
    <property type="entry name" value="G_VLIG"/>
    <property type="match status" value="1"/>
</dbReference>
<dbReference type="InterPro" id="IPR058641">
    <property type="entry name" value="GVIN1_dom"/>
</dbReference>
<dbReference type="Proteomes" id="UP000186698">
    <property type="component" value="Chromosome 9_10S"/>
</dbReference>
<proteinExistence type="inferred from homology"/>
<dbReference type="OrthoDB" id="9911413at2759"/>
<organism evidence="4 5">
    <name type="scientific">Xenopus laevis</name>
    <name type="common">African clawed frog</name>
    <dbReference type="NCBI Taxonomy" id="8355"/>
    <lineage>
        <taxon>Eukaryota</taxon>
        <taxon>Metazoa</taxon>
        <taxon>Chordata</taxon>
        <taxon>Craniata</taxon>
        <taxon>Vertebrata</taxon>
        <taxon>Euteleostomi</taxon>
        <taxon>Amphibia</taxon>
        <taxon>Batrachia</taxon>
        <taxon>Anura</taxon>
        <taxon>Pipoidea</taxon>
        <taxon>Pipidae</taxon>
        <taxon>Xenopodinae</taxon>
        <taxon>Xenopus</taxon>
        <taxon>Xenopus</taxon>
    </lineage>
</organism>
<protein>
    <submittedName>
        <fullName evidence="5">Interferon-induced very large GTPase 1-like</fullName>
    </submittedName>
</protein>
<dbReference type="Pfam" id="PF25496">
    <property type="entry name" value="URGCP"/>
    <property type="match status" value="1"/>
</dbReference>
<dbReference type="InterPro" id="IPR057365">
    <property type="entry name" value="URGCP"/>
</dbReference>
<dbReference type="InterPro" id="IPR027417">
    <property type="entry name" value="P-loop_NTPase"/>
</dbReference>
<dbReference type="Pfam" id="PF25974">
    <property type="entry name" value="URGCP_9th"/>
    <property type="match status" value="1"/>
</dbReference>